<comment type="caution">
    <text evidence="2">The sequence shown here is derived from an EMBL/GenBank/DDBJ whole genome shotgun (WGS) entry which is preliminary data.</text>
</comment>
<reference evidence="2" key="1">
    <citation type="submission" date="2022-11" db="EMBL/GenBank/DDBJ databases">
        <authorList>
            <person name="Petersen C."/>
        </authorList>
    </citation>
    <scope>NUCLEOTIDE SEQUENCE</scope>
    <source>
        <strain evidence="2">IBT 20477</strain>
    </source>
</reference>
<proteinExistence type="predicted"/>
<accession>A0A9W9JB70</accession>
<name>A0A9W9JB70_9EURO</name>
<sequence length="123" mass="13948">MDKKLLSLMRYSTIDRQSGSPRLTLTLEAKSELDPVYRDSYSLTFKIARDSDDPQKEPCVIHWDPVEDGFGQSGIIILHHESNEELRPIQLELGQLPAKQLHPRDVSASDPCFKQLTPDDTVS</sequence>
<reference evidence="2" key="2">
    <citation type="journal article" date="2023" name="IMA Fungus">
        <title>Comparative genomic study of the Penicillium genus elucidates a diverse pangenome and 15 lateral gene transfer events.</title>
        <authorList>
            <person name="Petersen C."/>
            <person name="Sorensen T."/>
            <person name="Nielsen M.R."/>
            <person name="Sondergaard T.E."/>
            <person name="Sorensen J.L."/>
            <person name="Fitzpatrick D.A."/>
            <person name="Frisvad J.C."/>
            <person name="Nielsen K.L."/>
        </authorList>
    </citation>
    <scope>NUCLEOTIDE SEQUENCE</scope>
    <source>
        <strain evidence="2">IBT 20477</strain>
    </source>
</reference>
<dbReference type="AlphaFoldDB" id="A0A9W9JB70"/>
<dbReference type="EMBL" id="JAPQKQ010000006">
    <property type="protein sequence ID" value="KAJ5192882.1"/>
    <property type="molecule type" value="Genomic_DNA"/>
</dbReference>
<feature type="region of interest" description="Disordered" evidence="1">
    <location>
        <begin position="101"/>
        <end position="123"/>
    </location>
</feature>
<keyword evidence="3" id="KW-1185">Reference proteome</keyword>
<gene>
    <name evidence="2" type="ORF">N7449_009024</name>
</gene>
<protein>
    <submittedName>
        <fullName evidence="2">Uncharacterized protein</fullName>
    </submittedName>
</protein>
<evidence type="ECO:0000256" key="1">
    <source>
        <dbReference type="SAM" id="MobiDB-lite"/>
    </source>
</evidence>
<dbReference type="OrthoDB" id="4323953at2759"/>
<evidence type="ECO:0000313" key="2">
    <source>
        <dbReference type="EMBL" id="KAJ5192882.1"/>
    </source>
</evidence>
<organism evidence="2 3">
    <name type="scientific">Penicillium cf. viridicatum</name>
    <dbReference type="NCBI Taxonomy" id="2972119"/>
    <lineage>
        <taxon>Eukaryota</taxon>
        <taxon>Fungi</taxon>
        <taxon>Dikarya</taxon>
        <taxon>Ascomycota</taxon>
        <taxon>Pezizomycotina</taxon>
        <taxon>Eurotiomycetes</taxon>
        <taxon>Eurotiomycetidae</taxon>
        <taxon>Eurotiales</taxon>
        <taxon>Aspergillaceae</taxon>
        <taxon>Penicillium</taxon>
    </lineage>
</organism>
<dbReference type="Proteomes" id="UP001150942">
    <property type="component" value="Unassembled WGS sequence"/>
</dbReference>
<evidence type="ECO:0000313" key="3">
    <source>
        <dbReference type="Proteomes" id="UP001150942"/>
    </source>
</evidence>